<feature type="signal peptide" evidence="2">
    <location>
        <begin position="1"/>
        <end position="21"/>
    </location>
</feature>
<dbReference type="SUPFAM" id="SSF56925">
    <property type="entry name" value="OMPA-like"/>
    <property type="match status" value="1"/>
</dbReference>
<dbReference type="Gene3D" id="2.40.160.20">
    <property type="match status" value="1"/>
</dbReference>
<dbReference type="AlphaFoldDB" id="A0AAE5LGB5"/>
<organism evidence="4 5">
    <name type="scientific">Vibrio tubiashii</name>
    <dbReference type="NCBI Taxonomy" id="29498"/>
    <lineage>
        <taxon>Bacteria</taxon>
        <taxon>Pseudomonadati</taxon>
        <taxon>Pseudomonadota</taxon>
        <taxon>Gammaproteobacteria</taxon>
        <taxon>Vibrionales</taxon>
        <taxon>Vibrionaceae</taxon>
        <taxon>Vibrio</taxon>
        <taxon>Vibrio oreintalis group</taxon>
    </lineage>
</organism>
<dbReference type="InterPro" id="IPR011250">
    <property type="entry name" value="OMP/PagP_B-barrel"/>
</dbReference>
<sequence length="210" mass="22138">MKKVLSVAAVALALSATAAQAHEGLYVGGNFQMGNFDLKPEVKEANDAFGGKYTAATVNLVAGYDFNQYFAVEGRVGIPSSTETTSKGDAYGTLTLEGKPQTSYAVFGKGTLPITEMFSVYALAGVGSSPYKVEATATAGGHSINGSEKFDGVSLQYAAGVEVNFTPQIAMTAEYGMYGYGKKEIVLANDVKSNTKYDTTAFNIGIKYKF</sequence>
<evidence type="ECO:0000313" key="5">
    <source>
        <dbReference type="Proteomes" id="UP000572722"/>
    </source>
</evidence>
<evidence type="ECO:0000313" key="4">
    <source>
        <dbReference type="EMBL" id="NOI79187.1"/>
    </source>
</evidence>
<comment type="caution">
    <text evidence="4">The sequence shown here is derived from an EMBL/GenBank/DDBJ whole genome shotgun (WGS) entry which is preliminary data.</text>
</comment>
<proteinExistence type="predicted"/>
<accession>A0AAE5LGB5</accession>
<feature type="domain" description="Outer membrane protein beta-barrel" evidence="3">
    <location>
        <begin position="7"/>
        <end position="210"/>
    </location>
</feature>
<dbReference type="RefSeq" id="WP_171319938.1">
    <property type="nucleotide sequence ID" value="NZ_VTXO01000001.1"/>
</dbReference>
<keyword evidence="1 2" id="KW-0732">Signal</keyword>
<name>A0AAE5LGB5_9VIBR</name>
<dbReference type="InterPro" id="IPR027385">
    <property type="entry name" value="Beta-barrel_OMP"/>
</dbReference>
<evidence type="ECO:0000256" key="2">
    <source>
        <dbReference type="SAM" id="SignalP"/>
    </source>
</evidence>
<evidence type="ECO:0000259" key="3">
    <source>
        <dbReference type="Pfam" id="PF13505"/>
    </source>
</evidence>
<gene>
    <name evidence="4" type="ORF">F0237_00835</name>
</gene>
<evidence type="ECO:0000256" key="1">
    <source>
        <dbReference type="ARBA" id="ARBA00022729"/>
    </source>
</evidence>
<feature type="chain" id="PRO_5041967677" evidence="2">
    <location>
        <begin position="22"/>
        <end position="210"/>
    </location>
</feature>
<reference evidence="4 5" key="1">
    <citation type="submission" date="2019-08" db="EMBL/GenBank/DDBJ databases">
        <title>Draft genome sequencing and comparative genomics of hatchery-associated Vibrios.</title>
        <authorList>
            <person name="Kehlet-Delgado H."/>
            <person name="Mueller R.S."/>
        </authorList>
    </citation>
    <scope>NUCLEOTIDE SEQUENCE [LARGE SCALE GENOMIC DNA]</scope>
    <source>
        <strain evidence="4 5">01-65-5-1</strain>
    </source>
</reference>
<dbReference type="EMBL" id="VTXO01000001">
    <property type="protein sequence ID" value="NOI79187.1"/>
    <property type="molecule type" value="Genomic_DNA"/>
</dbReference>
<protein>
    <submittedName>
        <fullName evidence="4">Porin family protein</fullName>
    </submittedName>
</protein>
<dbReference type="Proteomes" id="UP000572722">
    <property type="component" value="Unassembled WGS sequence"/>
</dbReference>
<dbReference type="Pfam" id="PF13505">
    <property type="entry name" value="OMP_b-brl"/>
    <property type="match status" value="1"/>
</dbReference>